<keyword evidence="3" id="KW-0158">Chromosome</keyword>
<dbReference type="GO" id="GO:0005634">
    <property type="term" value="C:nucleus"/>
    <property type="evidence" value="ECO:0007669"/>
    <property type="project" value="InterPro"/>
</dbReference>
<evidence type="ECO:0000256" key="5">
    <source>
        <dbReference type="ARBA" id="ARBA00022776"/>
    </source>
</evidence>
<protein>
    <recommendedName>
        <fullName evidence="12">Mis12-domain-containing protein</fullName>
    </recommendedName>
</protein>
<evidence type="ECO:0000256" key="8">
    <source>
        <dbReference type="ARBA" id="ARBA00023306"/>
    </source>
</evidence>
<comment type="similarity">
    <text evidence="2">Belongs to the mis12 family.</text>
</comment>
<evidence type="ECO:0000256" key="9">
    <source>
        <dbReference type="ARBA" id="ARBA00023328"/>
    </source>
</evidence>
<dbReference type="GO" id="GO:0000444">
    <property type="term" value="C:MIS12/MIND type complex"/>
    <property type="evidence" value="ECO:0007669"/>
    <property type="project" value="TreeGrafter"/>
</dbReference>
<evidence type="ECO:0000256" key="1">
    <source>
        <dbReference type="ARBA" id="ARBA00004629"/>
    </source>
</evidence>
<dbReference type="Pfam" id="PF05859">
    <property type="entry name" value="Mis12"/>
    <property type="match status" value="1"/>
</dbReference>
<evidence type="ECO:0008006" key="12">
    <source>
        <dbReference type="Google" id="ProtNLM"/>
    </source>
</evidence>
<keyword evidence="6" id="KW-0995">Kinetochore</keyword>
<evidence type="ECO:0000313" key="10">
    <source>
        <dbReference type="EMBL" id="RPB13752.1"/>
    </source>
</evidence>
<organism evidence="10 11">
    <name type="scientific">Morchella conica CCBAS932</name>
    <dbReference type="NCBI Taxonomy" id="1392247"/>
    <lineage>
        <taxon>Eukaryota</taxon>
        <taxon>Fungi</taxon>
        <taxon>Dikarya</taxon>
        <taxon>Ascomycota</taxon>
        <taxon>Pezizomycotina</taxon>
        <taxon>Pezizomycetes</taxon>
        <taxon>Pezizales</taxon>
        <taxon>Morchellaceae</taxon>
        <taxon>Morchella</taxon>
    </lineage>
</organism>
<dbReference type="AlphaFoldDB" id="A0A3N4KWU7"/>
<keyword evidence="4" id="KW-0132">Cell division</keyword>
<keyword evidence="11" id="KW-1185">Reference proteome</keyword>
<accession>A0A3N4KWU7</accession>
<gene>
    <name evidence="10" type="ORF">P167DRAFT_504619</name>
</gene>
<keyword evidence="8" id="KW-0131">Cell cycle</keyword>
<sequence length="253" mass="27678">MASSPACTALLTEHLRCTPLTIIDDIINTTNELLYHSVAAVETYLLTSAPSSLGFLPPPGTIRDTNSDGTELYSDAETEELEKGIHSLETLLESAVDRSFDRFEIYVLRNILTVPEDLVPWVRLAHHKNLDFKTLPASTATSTTTTPTPAPPAQEAQTRLRTLRQTLLASHALNQTLRKEVSANEQTLAQLRVLVSTSSGENPFSFVTPTRDAAAFAVSQVDLIRQLVGALRTKYDAFRASQEAQGVKMEVDG</sequence>
<evidence type="ECO:0000256" key="6">
    <source>
        <dbReference type="ARBA" id="ARBA00022838"/>
    </source>
</evidence>
<dbReference type="PANTHER" id="PTHR14527:SF2">
    <property type="entry name" value="PROTEIN MIS12 HOMOLOG"/>
    <property type="match status" value="1"/>
</dbReference>
<evidence type="ECO:0000256" key="4">
    <source>
        <dbReference type="ARBA" id="ARBA00022618"/>
    </source>
</evidence>
<reference evidence="10 11" key="1">
    <citation type="journal article" date="2018" name="Nat. Ecol. Evol.">
        <title>Pezizomycetes genomes reveal the molecular basis of ectomycorrhizal truffle lifestyle.</title>
        <authorList>
            <person name="Murat C."/>
            <person name="Payen T."/>
            <person name="Noel B."/>
            <person name="Kuo A."/>
            <person name="Morin E."/>
            <person name="Chen J."/>
            <person name="Kohler A."/>
            <person name="Krizsan K."/>
            <person name="Balestrini R."/>
            <person name="Da Silva C."/>
            <person name="Montanini B."/>
            <person name="Hainaut M."/>
            <person name="Levati E."/>
            <person name="Barry K.W."/>
            <person name="Belfiori B."/>
            <person name="Cichocki N."/>
            <person name="Clum A."/>
            <person name="Dockter R.B."/>
            <person name="Fauchery L."/>
            <person name="Guy J."/>
            <person name="Iotti M."/>
            <person name="Le Tacon F."/>
            <person name="Lindquist E.A."/>
            <person name="Lipzen A."/>
            <person name="Malagnac F."/>
            <person name="Mello A."/>
            <person name="Molinier V."/>
            <person name="Miyauchi S."/>
            <person name="Poulain J."/>
            <person name="Riccioni C."/>
            <person name="Rubini A."/>
            <person name="Sitrit Y."/>
            <person name="Splivallo R."/>
            <person name="Traeger S."/>
            <person name="Wang M."/>
            <person name="Zifcakova L."/>
            <person name="Wipf D."/>
            <person name="Zambonelli A."/>
            <person name="Paolocci F."/>
            <person name="Nowrousian M."/>
            <person name="Ottonello S."/>
            <person name="Baldrian P."/>
            <person name="Spatafora J.W."/>
            <person name="Henrissat B."/>
            <person name="Nagy L.G."/>
            <person name="Aury J.M."/>
            <person name="Wincker P."/>
            <person name="Grigoriev I.V."/>
            <person name="Bonfante P."/>
            <person name="Martin F.M."/>
        </authorList>
    </citation>
    <scope>NUCLEOTIDE SEQUENCE [LARGE SCALE GENOMIC DNA]</scope>
    <source>
        <strain evidence="10 11">CCBAS932</strain>
    </source>
</reference>
<dbReference type="OrthoDB" id="1884855at2759"/>
<evidence type="ECO:0000313" key="11">
    <source>
        <dbReference type="Proteomes" id="UP000277580"/>
    </source>
</evidence>
<name>A0A3N4KWU7_9PEZI</name>
<comment type="subcellular location">
    <subcellularLocation>
        <location evidence="1">Chromosome</location>
        <location evidence="1">Centromere</location>
        <location evidence="1">Kinetochore</location>
    </subcellularLocation>
</comment>
<feature type="non-terminal residue" evidence="10">
    <location>
        <position position="253"/>
    </location>
</feature>
<keyword evidence="9" id="KW-0137">Centromere</keyword>
<dbReference type="InterPro" id="IPR008685">
    <property type="entry name" value="Centromere_Mis12"/>
</dbReference>
<dbReference type="GO" id="GO:0051301">
    <property type="term" value="P:cell division"/>
    <property type="evidence" value="ECO:0007669"/>
    <property type="project" value="UniProtKB-KW"/>
</dbReference>
<dbReference type="InParanoid" id="A0A3N4KWU7"/>
<keyword evidence="5" id="KW-0498">Mitosis</keyword>
<evidence type="ECO:0000256" key="7">
    <source>
        <dbReference type="ARBA" id="ARBA00023054"/>
    </source>
</evidence>
<proteinExistence type="inferred from homology"/>
<evidence type="ECO:0000256" key="3">
    <source>
        <dbReference type="ARBA" id="ARBA00022454"/>
    </source>
</evidence>
<dbReference type="PANTHER" id="PTHR14527">
    <property type="entry name" value="PROTEIN MIS12 HOMOLOG"/>
    <property type="match status" value="1"/>
</dbReference>
<dbReference type="GO" id="GO:0051382">
    <property type="term" value="P:kinetochore assembly"/>
    <property type="evidence" value="ECO:0007669"/>
    <property type="project" value="TreeGrafter"/>
</dbReference>
<dbReference type="Proteomes" id="UP000277580">
    <property type="component" value="Unassembled WGS sequence"/>
</dbReference>
<dbReference type="EMBL" id="ML119121">
    <property type="protein sequence ID" value="RPB13752.1"/>
    <property type="molecule type" value="Genomic_DNA"/>
</dbReference>
<dbReference type="GO" id="GO:0000070">
    <property type="term" value="P:mitotic sister chromatid segregation"/>
    <property type="evidence" value="ECO:0007669"/>
    <property type="project" value="TreeGrafter"/>
</dbReference>
<keyword evidence="7" id="KW-0175">Coiled coil</keyword>
<dbReference type="STRING" id="1392247.A0A3N4KWU7"/>
<evidence type="ECO:0000256" key="2">
    <source>
        <dbReference type="ARBA" id="ARBA00008643"/>
    </source>
</evidence>